<organism evidence="1 2">
    <name type="scientific">Plectus sambesii</name>
    <dbReference type="NCBI Taxonomy" id="2011161"/>
    <lineage>
        <taxon>Eukaryota</taxon>
        <taxon>Metazoa</taxon>
        <taxon>Ecdysozoa</taxon>
        <taxon>Nematoda</taxon>
        <taxon>Chromadorea</taxon>
        <taxon>Plectida</taxon>
        <taxon>Plectina</taxon>
        <taxon>Plectoidea</taxon>
        <taxon>Plectidae</taxon>
        <taxon>Plectus</taxon>
    </lineage>
</organism>
<dbReference type="Proteomes" id="UP000887566">
    <property type="component" value="Unplaced"/>
</dbReference>
<reference evidence="2" key="1">
    <citation type="submission" date="2022-11" db="UniProtKB">
        <authorList>
            <consortium name="WormBaseParasite"/>
        </authorList>
    </citation>
    <scope>IDENTIFICATION</scope>
</reference>
<sequence length="94" mass="9805">MGSAGAGRTFQLLKSHFPGVLALSDLPNVIDLGMLCVACCFGAGGGGGERGGDGERGVTQEESVVLRNWPGLRHLSACRLWVRCVCDSRGAKSE</sequence>
<name>A0A914UY68_9BILA</name>
<accession>A0A914UY68</accession>
<dbReference type="WBParaSite" id="PSAMB.scaffold1358size32551.g12625.t1">
    <property type="protein sequence ID" value="PSAMB.scaffold1358size32551.g12625.t1"/>
    <property type="gene ID" value="PSAMB.scaffold1358size32551.g12625"/>
</dbReference>
<evidence type="ECO:0000313" key="1">
    <source>
        <dbReference type="Proteomes" id="UP000887566"/>
    </source>
</evidence>
<evidence type="ECO:0000313" key="2">
    <source>
        <dbReference type="WBParaSite" id="PSAMB.scaffold1358size32551.g12625.t1"/>
    </source>
</evidence>
<proteinExistence type="predicted"/>
<keyword evidence="1" id="KW-1185">Reference proteome</keyword>
<protein>
    <submittedName>
        <fullName evidence="2">Uncharacterized protein</fullName>
    </submittedName>
</protein>
<dbReference type="AlphaFoldDB" id="A0A914UY68"/>